<dbReference type="Pfam" id="PF17917">
    <property type="entry name" value="RT_RNaseH"/>
    <property type="match status" value="1"/>
</dbReference>
<keyword evidence="4" id="KW-0255">Endonuclease</keyword>
<evidence type="ECO:0000313" key="9">
    <source>
        <dbReference type="EMBL" id="VDI83308.1"/>
    </source>
</evidence>
<evidence type="ECO:0000313" key="10">
    <source>
        <dbReference type="Proteomes" id="UP000596742"/>
    </source>
</evidence>
<sequence length="225" mass="25853">MFCDASDVGFGGYLTSDLNAKTFFARKCPVNWTLRERNESSTWRELECVNRFVQTFDNTFSDKTVKIYTDNQNVPHILRSLRLEQNVQAAIDNSGISPDNKLRNLANKMSSFIVESKAENTSKKYFYGFKRWKTFINEHNMSELPAKPVHVALYLTYLIDKHCSPSVLDSAVYSIKWAHELNGFNDPTNNSSLYESSEGLLIVRDLTMILIGYSGFLRYDENLVL</sequence>
<reference evidence="9" key="1">
    <citation type="submission" date="2018-11" db="EMBL/GenBank/DDBJ databases">
        <authorList>
            <person name="Alioto T."/>
            <person name="Alioto T."/>
        </authorList>
    </citation>
    <scope>NUCLEOTIDE SEQUENCE</scope>
</reference>
<dbReference type="InterPro" id="IPR010998">
    <property type="entry name" value="Integrase_recombinase_N"/>
</dbReference>
<keyword evidence="1" id="KW-0808">Transferase</keyword>
<keyword evidence="5" id="KW-0378">Hydrolase</keyword>
<protein>
    <recommendedName>
        <fullName evidence="8">Reverse transcriptase RNase H-like domain-containing protein</fullName>
    </recommendedName>
</protein>
<accession>A0A8B6HRK8</accession>
<evidence type="ECO:0000256" key="3">
    <source>
        <dbReference type="ARBA" id="ARBA00022722"/>
    </source>
</evidence>
<dbReference type="OrthoDB" id="5983106at2759"/>
<evidence type="ECO:0000256" key="1">
    <source>
        <dbReference type="ARBA" id="ARBA00022679"/>
    </source>
</evidence>
<dbReference type="SUPFAM" id="SSF47823">
    <property type="entry name" value="lambda integrase-like, N-terminal domain"/>
    <property type="match status" value="1"/>
</dbReference>
<feature type="domain" description="Reverse transcriptase RNase H-like" evidence="8">
    <location>
        <begin position="2"/>
        <end position="80"/>
    </location>
</feature>
<keyword evidence="2" id="KW-0548">Nucleotidyltransferase</keyword>
<proteinExistence type="predicted"/>
<keyword evidence="6" id="KW-0695">RNA-directed DNA polymerase</keyword>
<gene>
    <name evidence="9" type="ORF">MGAL_10B089815</name>
</gene>
<keyword evidence="10" id="KW-1185">Reference proteome</keyword>
<dbReference type="Gene3D" id="1.10.150.130">
    <property type="match status" value="1"/>
</dbReference>
<keyword evidence="7" id="KW-0238">DNA-binding</keyword>
<evidence type="ECO:0000256" key="5">
    <source>
        <dbReference type="ARBA" id="ARBA00022801"/>
    </source>
</evidence>
<evidence type="ECO:0000259" key="8">
    <source>
        <dbReference type="Pfam" id="PF17917"/>
    </source>
</evidence>
<dbReference type="AlphaFoldDB" id="A0A8B6HRK8"/>
<dbReference type="Proteomes" id="UP000596742">
    <property type="component" value="Unassembled WGS sequence"/>
</dbReference>
<evidence type="ECO:0000256" key="7">
    <source>
        <dbReference type="ARBA" id="ARBA00023125"/>
    </source>
</evidence>
<dbReference type="GO" id="GO:0016787">
    <property type="term" value="F:hydrolase activity"/>
    <property type="evidence" value="ECO:0007669"/>
    <property type="project" value="UniProtKB-KW"/>
</dbReference>
<organism evidence="9 10">
    <name type="scientific">Mytilus galloprovincialis</name>
    <name type="common">Mediterranean mussel</name>
    <dbReference type="NCBI Taxonomy" id="29158"/>
    <lineage>
        <taxon>Eukaryota</taxon>
        <taxon>Metazoa</taxon>
        <taxon>Spiralia</taxon>
        <taxon>Lophotrochozoa</taxon>
        <taxon>Mollusca</taxon>
        <taxon>Bivalvia</taxon>
        <taxon>Autobranchia</taxon>
        <taxon>Pteriomorphia</taxon>
        <taxon>Mytilida</taxon>
        <taxon>Mytiloidea</taxon>
        <taxon>Mytilidae</taxon>
        <taxon>Mytilinae</taxon>
        <taxon>Mytilus</taxon>
    </lineage>
</organism>
<name>A0A8B6HRK8_MYTGA</name>
<comment type="caution">
    <text evidence="9">The sequence shown here is derived from an EMBL/GenBank/DDBJ whole genome shotgun (WGS) entry which is preliminary data.</text>
</comment>
<evidence type="ECO:0000256" key="6">
    <source>
        <dbReference type="ARBA" id="ARBA00022918"/>
    </source>
</evidence>
<dbReference type="GO" id="GO:0003964">
    <property type="term" value="F:RNA-directed DNA polymerase activity"/>
    <property type="evidence" value="ECO:0007669"/>
    <property type="project" value="UniProtKB-KW"/>
</dbReference>
<evidence type="ECO:0000256" key="2">
    <source>
        <dbReference type="ARBA" id="ARBA00022695"/>
    </source>
</evidence>
<evidence type="ECO:0000256" key="4">
    <source>
        <dbReference type="ARBA" id="ARBA00022759"/>
    </source>
</evidence>
<dbReference type="EMBL" id="UYJE01010454">
    <property type="protein sequence ID" value="VDI83308.1"/>
    <property type="molecule type" value="Genomic_DNA"/>
</dbReference>
<dbReference type="GO" id="GO:0004519">
    <property type="term" value="F:endonuclease activity"/>
    <property type="evidence" value="ECO:0007669"/>
    <property type="project" value="UniProtKB-KW"/>
</dbReference>
<dbReference type="GO" id="GO:0003677">
    <property type="term" value="F:DNA binding"/>
    <property type="evidence" value="ECO:0007669"/>
    <property type="project" value="UniProtKB-KW"/>
</dbReference>
<dbReference type="InterPro" id="IPR041373">
    <property type="entry name" value="RT_RNaseH"/>
</dbReference>
<keyword evidence="3" id="KW-0540">Nuclease</keyword>